<evidence type="ECO:0000256" key="8">
    <source>
        <dbReference type="ARBA" id="ARBA00023163"/>
    </source>
</evidence>
<feature type="compositionally biased region" description="Acidic residues" evidence="11">
    <location>
        <begin position="358"/>
        <end position="383"/>
    </location>
</feature>
<feature type="region of interest" description="Disordered" evidence="11">
    <location>
        <begin position="1"/>
        <end position="49"/>
    </location>
</feature>
<dbReference type="Pfam" id="PF00096">
    <property type="entry name" value="zf-C2H2"/>
    <property type="match status" value="5"/>
</dbReference>
<dbReference type="FunFam" id="3.30.160.60:FF:000145">
    <property type="entry name" value="Zinc finger protein 574"/>
    <property type="match status" value="1"/>
</dbReference>
<name>A0A8C6S8Y9_9GOBI</name>
<feature type="domain" description="C2H2-type" evidence="12">
    <location>
        <begin position="249"/>
        <end position="276"/>
    </location>
</feature>
<evidence type="ECO:0000256" key="7">
    <source>
        <dbReference type="ARBA" id="ARBA00023125"/>
    </source>
</evidence>
<feature type="domain" description="C2H2-type" evidence="12">
    <location>
        <begin position="184"/>
        <end position="211"/>
    </location>
</feature>
<keyword evidence="8" id="KW-0804">Transcription</keyword>
<keyword evidence="9" id="KW-0539">Nucleus</keyword>
<dbReference type="PANTHER" id="PTHR23235">
    <property type="entry name" value="KRUEPPEL-LIKE TRANSCRIPTION FACTOR"/>
    <property type="match status" value="1"/>
</dbReference>
<dbReference type="FunFam" id="3.30.160.60:FF:000624">
    <property type="entry name" value="zinc finger protein 697"/>
    <property type="match status" value="1"/>
</dbReference>
<feature type="domain" description="C2H2-type" evidence="12">
    <location>
        <begin position="305"/>
        <end position="332"/>
    </location>
</feature>
<proteinExistence type="predicted"/>
<dbReference type="FunFam" id="3.30.160.60:FF:001485">
    <property type="entry name" value="Krueppel-related zinc finger protein"/>
    <property type="match status" value="1"/>
</dbReference>
<dbReference type="GO" id="GO:0000981">
    <property type="term" value="F:DNA-binding transcription factor activity, RNA polymerase II-specific"/>
    <property type="evidence" value="ECO:0007669"/>
    <property type="project" value="TreeGrafter"/>
</dbReference>
<dbReference type="PROSITE" id="PS50157">
    <property type="entry name" value="ZINC_FINGER_C2H2_2"/>
    <property type="match status" value="7"/>
</dbReference>
<keyword evidence="6" id="KW-0805">Transcription regulation</keyword>
<evidence type="ECO:0000313" key="14">
    <source>
        <dbReference type="Proteomes" id="UP000694523"/>
    </source>
</evidence>
<evidence type="ECO:0000256" key="5">
    <source>
        <dbReference type="ARBA" id="ARBA00022833"/>
    </source>
</evidence>
<dbReference type="SUPFAM" id="SSF57667">
    <property type="entry name" value="beta-beta-alpha zinc fingers"/>
    <property type="match status" value="4"/>
</dbReference>
<reference evidence="13" key="1">
    <citation type="submission" date="2025-08" db="UniProtKB">
        <authorList>
            <consortium name="Ensembl"/>
        </authorList>
    </citation>
    <scope>IDENTIFICATION</scope>
</reference>
<dbReference type="Gene3D" id="3.30.160.60">
    <property type="entry name" value="Classic Zinc Finger"/>
    <property type="match status" value="7"/>
</dbReference>
<dbReference type="GO" id="GO:0008270">
    <property type="term" value="F:zinc ion binding"/>
    <property type="evidence" value="ECO:0007669"/>
    <property type="project" value="UniProtKB-KW"/>
</dbReference>
<reference evidence="13" key="2">
    <citation type="submission" date="2025-09" db="UniProtKB">
        <authorList>
            <consortium name="Ensembl"/>
        </authorList>
    </citation>
    <scope>IDENTIFICATION</scope>
</reference>
<evidence type="ECO:0000256" key="11">
    <source>
        <dbReference type="SAM" id="MobiDB-lite"/>
    </source>
</evidence>
<dbReference type="Proteomes" id="UP000694523">
    <property type="component" value="Unplaced"/>
</dbReference>
<evidence type="ECO:0000313" key="13">
    <source>
        <dbReference type="Ensembl" id="ENSNMLP00000002895.1"/>
    </source>
</evidence>
<keyword evidence="2" id="KW-0479">Metal-binding</keyword>
<evidence type="ECO:0000256" key="3">
    <source>
        <dbReference type="ARBA" id="ARBA00022737"/>
    </source>
</evidence>
<keyword evidence="3" id="KW-0677">Repeat</keyword>
<evidence type="ECO:0000259" key="12">
    <source>
        <dbReference type="PROSITE" id="PS50157"/>
    </source>
</evidence>
<evidence type="ECO:0000256" key="1">
    <source>
        <dbReference type="ARBA" id="ARBA00004123"/>
    </source>
</evidence>
<feature type="domain" description="C2H2-type" evidence="12">
    <location>
        <begin position="156"/>
        <end position="183"/>
    </location>
</feature>
<comment type="subcellular location">
    <subcellularLocation>
        <location evidence="1">Nucleus</location>
    </subcellularLocation>
</comment>
<protein>
    <recommendedName>
        <fullName evidence="12">C2H2-type domain-containing protein</fullName>
    </recommendedName>
</protein>
<dbReference type="FunFam" id="3.30.160.60:FF:001527">
    <property type="entry name" value="Zinc finger protein"/>
    <property type="match status" value="1"/>
</dbReference>
<evidence type="ECO:0000256" key="9">
    <source>
        <dbReference type="ARBA" id="ARBA00023242"/>
    </source>
</evidence>
<keyword evidence="4 10" id="KW-0863">Zinc-finger</keyword>
<keyword evidence="5" id="KW-0862">Zinc</keyword>
<keyword evidence="14" id="KW-1185">Reference proteome</keyword>
<dbReference type="FunFam" id="3.30.160.60:FF:000710">
    <property type="entry name" value="Zinc finger protein 768"/>
    <property type="match status" value="1"/>
</dbReference>
<dbReference type="GO" id="GO:0000978">
    <property type="term" value="F:RNA polymerase II cis-regulatory region sequence-specific DNA binding"/>
    <property type="evidence" value="ECO:0007669"/>
    <property type="project" value="TreeGrafter"/>
</dbReference>
<dbReference type="GO" id="GO:0005634">
    <property type="term" value="C:nucleus"/>
    <property type="evidence" value="ECO:0007669"/>
    <property type="project" value="UniProtKB-SubCell"/>
</dbReference>
<dbReference type="Pfam" id="PF13894">
    <property type="entry name" value="zf-C2H2_4"/>
    <property type="match status" value="1"/>
</dbReference>
<organism evidence="13 14">
    <name type="scientific">Neogobius melanostomus</name>
    <name type="common">round goby</name>
    <dbReference type="NCBI Taxonomy" id="47308"/>
    <lineage>
        <taxon>Eukaryota</taxon>
        <taxon>Metazoa</taxon>
        <taxon>Chordata</taxon>
        <taxon>Craniata</taxon>
        <taxon>Vertebrata</taxon>
        <taxon>Euteleostomi</taxon>
        <taxon>Actinopterygii</taxon>
        <taxon>Neopterygii</taxon>
        <taxon>Teleostei</taxon>
        <taxon>Neoteleostei</taxon>
        <taxon>Acanthomorphata</taxon>
        <taxon>Gobiaria</taxon>
        <taxon>Gobiiformes</taxon>
        <taxon>Gobioidei</taxon>
        <taxon>Gobiidae</taxon>
        <taxon>Benthophilinae</taxon>
        <taxon>Neogobiini</taxon>
        <taxon>Neogobius</taxon>
    </lineage>
</organism>
<feature type="region of interest" description="Disordered" evidence="11">
    <location>
        <begin position="327"/>
        <end position="398"/>
    </location>
</feature>
<dbReference type="InterPro" id="IPR036236">
    <property type="entry name" value="Znf_C2H2_sf"/>
</dbReference>
<dbReference type="FunFam" id="3.30.160.60:FF:000736">
    <property type="entry name" value="Zinc finger protein 423"/>
    <property type="match status" value="1"/>
</dbReference>
<evidence type="ECO:0000256" key="4">
    <source>
        <dbReference type="ARBA" id="ARBA00022771"/>
    </source>
</evidence>
<accession>A0A8C6S8Y9</accession>
<sequence length="417" mass="46794">MSLGQTLLRAGVHTPSLSPGPDLKTPQIKEEPEEQSVQQEEQRPLPIPEYVTVCVKSEEEEPEEDVLSEPDEEQVEADVDQFNQAQTRAEFCAAVLLTAAQSFKSKSAAETSAFIHVQDLTGADGKKHQCPVCQKRFGTKQILENHIRVHTGERPFSCSTCEKTFAQKSALDYHMRTHTGDKPYSCSMCDKTFVHKGHLQTHTRSHTGDKPYSCSHCPKTFSRKNNLQVHMRTHRESAAADEAEGKKKHECPFCLKRFWTKQDSVRHIRVHTGERPFSCPTCQKAFVHEGHLQTHMRTHTGHRPYSCSRCPKTFSQKTHLASHMKTHAEDKPGTLQRGGEPAHSGPIPEYVTVCVKSEEEETEEAPGQDVTSEPEEEQVEADVDQFNQAQTRDRSSAALSIKSGLSWNLSALTKPFG</sequence>
<dbReference type="InterPro" id="IPR013087">
    <property type="entry name" value="Znf_C2H2_type"/>
</dbReference>
<dbReference type="SMART" id="SM00355">
    <property type="entry name" value="ZnF_C2H2"/>
    <property type="match status" value="7"/>
</dbReference>
<dbReference type="PROSITE" id="PS00028">
    <property type="entry name" value="ZINC_FINGER_C2H2_1"/>
    <property type="match status" value="7"/>
</dbReference>
<evidence type="ECO:0000256" key="2">
    <source>
        <dbReference type="ARBA" id="ARBA00022723"/>
    </source>
</evidence>
<dbReference type="PANTHER" id="PTHR23235:SF176">
    <property type="entry name" value="C2H2-TYPE DOMAIN-CONTAINING PROTEIN"/>
    <property type="match status" value="1"/>
</dbReference>
<feature type="domain" description="C2H2-type" evidence="12">
    <location>
        <begin position="212"/>
        <end position="239"/>
    </location>
</feature>
<dbReference type="Ensembl" id="ENSNMLT00000003332.1">
    <property type="protein sequence ID" value="ENSNMLP00000002895.1"/>
    <property type="gene ID" value="ENSNMLG00000002113.1"/>
</dbReference>
<feature type="domain" description="C2H2-type" evidence="12">
    <location>
        <begin position="128"/>
        <end position="155"/>
    </location>
</feature>
<keyword evidence="7" id="KW-0238">DNA-binding</keyword>
<feature type="domain" description="C2H2-type" evidence="12">
    <location>
        <begin position="277"/>
        <end position="304"/>
    </location>
</feature>
<dbReference type="AlphaFoldDB" id="A0A8C6S8Y9"/>
<evidence type="ECO:0000256" key="10">
    <source>
        <dbReference type="PROSITE-ProRule" id="PRU00042"/>
    </source>
</evidence>
<evidence type="ECO:0000256" key="6">
    <source>
        <dbReference type="ARBA" id="ARBA00023015"/>
    </source>
</evidence>